<dbReference type="GO" id="GO:0000226">
    <property type="term" value="P:microtubule cytoskeleton organization"/>
    <property type="evidence" value="ECO:0007669"/>
    <property type="project" value="InterPro"/>
</dbReference>
<evidence type="ECO:0000313" key="2">
    <source>
        <dbReference type="EMBL" id="WOL07403.1"/>
    </source>
</evidence>
<organism evidence="2 3">
    <name type="scientific">Canna indica</name>
    <name type="common">Indian-shot</name>
    <dbReference type="NCBI Taxonomy" id="4628"/>
    <lineage>
        <taxon>Eukaryota</taxon>
        <taxon>Viridiplantae</taxon>
        <taxon>Streptophyta</taxon>
        <taxon>Embryophyta</taxon>
        <taxon>Tracheophyta</taxon>
        <taxon>Spermatophyta</taxon>
        <taxon>Magnoliopsida</taxon>
        <taxon>Liliopsida</taxon>
        <taxon>Zingiberales</taxon>
        <taxon>Cannaceae</taxon>
        <taxon>Canna</taxon>
    </lineage>
</organism>
<dbReference type="EMBL" id="CP136894">
    <property type="protein sequence ID" value="WOL07403.1"/>
    <property type="molecule type" value="Genomic_DNA"/>
</dbReference>
<dbReference type="Proteomes" id="UP001327560">
    <property type="component" value="Chromosome 5"/>
</dbReference>
<name>A0AAQ3KI63_9LILI</name>
<dbReference type="Gene3D" id="3.40.50.720">
    <property type="entry name" value="NAD(P)-binding Rossmann-like Domain"/>
    <property type="match status" value="2"/>
</dbReference>
<evidence type="ECO:0000256" key="1">
    <source>
        <dbReference type="SAM" id="MobiDB-lite"/>
    </source>
</evidence>
<dbReference type="PANTHER" id="PTHR43254">
    <property type="entry name" value="C-TERMINAL BINDING PROTEIN AN-RELATED"/>
    <property type="match status" value="1"/>
</dbReference>
<feature type="region of interest" description="Disordered" evidence="1">
    <location>
        <begin position="115"/>
        <end position="162"/>
    </location>
</feature>
<protein>
    <submittedName>
        <fullName evidence="2">C-terminal binding protein AN-like</fullName>
    </submittedName>
</protein>
<evidence type="ECO:0000313" key="3">
    <source>
        <dbReference type="Proteomes" id="UP001327560"/>
    </source>
</evidence>
<accession>A0AAQ3KI63</accession>
<dbReference type="PANTHER" id="PTHR43254:SF3">
    <property type="entry name" value="C-TERMINAL BINDING PROTEIN AN"/>
    <property type="match status" value="1"/>
</dbReference>
<dbReference type="InterPro" id="IPR045015">
    <property type="entry name" value="AN-like"/>
</dbReference>
<dbReference type="AlphaFoldDB" id="A0AAQ3KI63"/>
<gene>
    <name evidence="2" type="ORF">Cni_G16144</name>
</gene>
<proteinExistence type="predicted"/>
<reference evidence="2 3" key="1">
    <citation type="submission" date="2023-10" db="EMBL/GenBank/DDBJ databases">
        <title>Chromosome-scale genome assembly provides insights into flower coloration mechanisms of Canna indica.</title>
        <authorList>
            <person name="Li C."/>
        </authorList>
    </citation>
    <scope>NUCLEOTIDE SEQUENCE [LARGE SCALE GENOMIC DNA]</scope>
    <source>
        <tissue evidence="2">Flower</tissue>
    </source>
</reference>
<keyword evidence="3" id="KW-1185">Reference proteome</keyword>
<sequence>MEAWVREMPNVLILPHSADYSEEVWMEIREKASTILQSFFLDGIVPDFAVSDEDELISESPYEDEQGKKHVKNLSRFGQQIDERHLNSGYSNTKGSNQLKKSQISVISQTIGSRIEGEHSRSVKKGKKRLAHRRSHQKSDDYSAAKSGSSYTSGQDDDTAMSGRDKVLSFSSRFASPKDPRNKQMCTFEPTLDLLAKQAAVNAELNRNLSELLKDGFIIALRSRDCLGYHVTRQRIPGGGWFLDTLSDVSKRILVHNSLFPLEARTSLVYGL</sequence>
<feature type="compositionally biased region" description="Basic residues" evidence="1">
    <location>
        <begin position="122"/>
        <end position="136"/>
    </location>
</feature>